<feature type="region of interest" description="Disordered" evidence="1">
    <location>
        <begin position="1"/>
        <end position="41"/>
    </location>
</feature>
<protein>
    <recommendedName>
        <fullName evidence="4">Transcriptional regulator</fullName>
    </recommendedName>
</protein>
<organism evidence="2 3">
    <name type="scientific">Burkholderia thailandensis</name>
    <dbReference type="NCBI Taxonomy" id="57975"/>
    <lineage>
        <taxon>Bacteria</taxon>
        <taxon>Pseudomonadati</taxon>
        <taxon>Pseudomonadota</taxon>
        <taxon>Betaproteobacteria</taxon>
        <taxon>Burkholderiales</taxon>
        <taxon>Burkholderiaceae</taxon>
        <taxon>Burkholderia</taxon>
        <taxon>pseudomallei group</taxon>
    </lineage>
</organism>
<accession>A0AAW9D6N0</accession>
<evidence type="ECO:0000313" key="2">
    <source>
        <dbReference type="EMBL" id="MDW9257476.1"/>
    </source>
</evidence>
<dbReference type="AlphaFoldDB" id="A0AAW9D6N0"/>
<gene>
    <name evidence="2" type="ORF">C7S16_2970</name>
</gene>
<evidence type="ECO:0008006" key="4">
    <source>
        <dbReference type="Google" id="ProtNLM"/>
    </source>
</evidence>
<reference evidence="2" key="1">
    <citation type="submission" date="2018-08" db="EMBL/GenBank/DDBJ databases">
        <title>Identification of Burkholderia cepacia strains that express a Burkholderia pseudomallei-like capsular polysaccharide.</title>
        <authorList>
            <person name="Burtnick M.N."/>
            <person name="Vongsouvath M."/>
            <person name="Newton P."/>
            <person name="Wuthiekanun V."/>
            <person name="Limmathurotsakul D."/>
            <person name="Brett P.J."/>
            <person name="Chantratita N."/>
            <person name="Dance D.A."/>
        </authorList>
    </citation>
    <scope>NUCLEOTIDE SEQUENCE</scope>
    <source>
        <strain evidence="2">SBXCC001</strain>
    </source>
</reference>
<evidence type="ECO:0000256" key="1">
    <source>
        <dbReference type="SAM" id="MobiDB-lite"/>
    </source>
</evidence>
<name>A0AAW9D6N0_BURTH</name>
<dbReference type="EMBL" id="QXCT01000002">
    <property type="protein sequence ID" value="MDW9257476.1"/>
    <property type="molecule type" value="Genomic_DNA"/>
</dbReference>
<feature type="compositionally biased region" description="Basic residues" evidence="1">
    <location>
        <begin position="19"/>
        <end position="41"/>
    </location>
</feature>
<comment type="caution">
    <text evidence="2">The sequence shown here is derived from an EMBL/GenBank/DDBJ whole genome shotgun (WGS) entry which is preliminary data.</text>
</comment>
<dbReference type="Proteomes" id="UP001272137">
    <property type="component" value="Unassembled WGS sequence"/>
</dbReference>
<sequence>MAEYRPKVEQAAFRQAHEVRKKALARGARHTPRRGSSRIRT</sequence>
<proteinExistence type="predicted"/>
<evidence type="ECO:0000313" key="3">
    <source>
        <dbReference type="Proteomes" id="UP001272137"/>
    </source>
</evidence>